<dbReference type="SUPFAM" id="SSF55331">
    <property type="entry name" value="Tautomerase/MIF"/>
    <property type="match status" value="1"/>
</dbReference>
<evidence type="ECO:0000256" key="2">
    <source>
        <dbReference type="ARBA" id="ARBA00005851"/>
    </source>
</evidence>
<dbReference type="Pfam" id="PF01187">
    <property type="entry name" value="MIF"/>
    <property type="match status" value="1"/>
</dbReference>
<accession>A0AAW2YS81</accession>
<comment type="subcellular location">
    <subcellularLocation>
        <location evidence="1">Secreted</location>
    </subcellularLocation>
</comment>
<keyword evidence="4" id="KW-0964">Secreted</keyword>
<name>A0AAW2YS81_9EUKA</name>
<evidence type="ECO:0000256" key="5">
    <source>
        <dbReference type="ARBA" id="ARBA00023235"/>
    </source>
</evidence>
<evidence type="ECO:0000256" key="7">
    <source>
        <dbReference type="ARBA" id="ARBA00036823"/>
    </source>
</evidence>
<dbReference type="EMBL" id="JAOPGA020000945">
    <property type="protein sequence ID" value="KAL0483198.1"/>
    <property type="molecule type" value="Genomic_DNA"/>
</dbReference>
<protein>
    <recommendedName>
        <fullName evidence="12">L-dopachrome isomerase</fullName>
        <ecNumber evidence="9">5.3.2.1</ecNumber>
        <ecNumber evidence="8">5.3.3.12</ecNumber>
    </recommendedName>
    <alternativeName>
        <fullName evidence="10">L-dopachrome tautomerase</fullName>
    </alternativeName>
    <alternativeName>
        <fullName evidence="11">Phenylpyruvate tautomerase</fullName>
    </alternativeName>
</protein>
<dbReference type="GO" id="GO:0005615">
    <property type="term" value="C:extracellular space"/>
    <property type="evidence" value="ECO:0007669"/>
    <property type="project" value="UniProtKB-KW"/>
</dbReference>
<proteinExistence type="inferred from homology"/>
<dbReference type="PANTHER" id="PTHR11954">
    <property type="entry name" value="D-DOPACHROME DECARBOXYLASE"/>
    <property type="match status" value="1"/>
</dbReference>
<evidence type="ECO:0000256" key="1">
    <source>
        <dbReference type="ARBA" id="ARBA00004613"/>
    </source>
</evidence>
<evidence type="ECO:0000313" key="15">
    <source>
        <dbReference type="Proteomes" id="UP001431209"/>
    </source>
</evidence>
<dbReference type="EC" id="5.3.2.1" evidence="9"/>
<comment type="similarity">
    <text evidence="2">Belongs to the MIF family.</text>
</comment>
<keyword evidence="5" id="KW-0413">Isomerase</keyword>
<reference evidence="13 15" key="1">
    <citation type="submission" date="2024-03" db="EMBL/GenBank/DDBJ databases">
        <title>The Acrasis kona genome and developmental transcriptomes reveal deep origins of eukaryotic multicellular pathways.</title>
        <authorList>
            <person name="Sheikh S."/>
            <person name="Fu C.-J."/>
            <person name="Brown M.W."/>
            <person name="Baldauf S.L."/>
        </authorList>
    </citation>
    <scope>NUCLEOTIDE SEQUENCE [LARGE SCALE GENOMIC DNA]</scope>
    <source>
        <strain evidence="13 15">ATCC MYA-3509</strain>
    </source>
</reference>
<dbReference type="GO" id="GO:0050178">
    <property type="term" value="F:phenylpyruvate tautomerase activity"/>
    <property type="evidence" value="ECO:0007669"/>
    <property type="project" value="UniProtKB-EC"/>
</dbReference>
<evidence type="ECO:0000256" key="4">
    <source>
        <dbReference type="ARBA" id="ARBA00022525"/>
    </source>
</evidence>
<dbReference type="EC" id="5.3.3.12" evidence="8"/>
<evidence type="ECO:0000256" key="10">
    <source>
        <dbReference type="ARBA" id="ARBA00041631"/>
    </source>
</evidence>
<organism evidence="13 15">
    <name type="scientific">Acrasis kona</name>
    <dbReference type="NCBI Taxonomy" id="1008807"/>
    <lineage>
        <taxon>Eukaryota</taxon>
        <taxon>Discoba</taxon>
        <taxon>Heterolobosea</taxon>
        <taxon>Tetramitia</taxon>
        <taxon>Eutetramitia</taxon>
        <taxon>Acrasidae</taxon>
        <taxon>Acrasis</taxon>
    </lineage>
</organism>
<dbReference type="GO" id="GO:0004167">
    <property type="term" value="F:dopachrome isomerase activity"/>
    <property type="evidence" value="ECO:0007669"/>
    <property type="project" value="UniProtKB-EC"/>
</dbReference>
<evidence type="ECO:0000256" key="8">
    <source>
        <dbReference type="ARBA" id="ARBA00038932"/>
    </source>
</evidence>
<evidence type="ECO:0000256" key="6">
    <source>
        <dbReference type="ARBA" id="ARBA00036735"/>
    </source>
</evidence>
<sequence length="112" mass="12480">MPNIVVTTNASLELSTKNSLLKDLNDIIVDGLGKPVQYAMVQIQDNVVSSFGGADQQDLTAFAQVHSIQDKIEKKIGDLIAEKLVERISGLKKERIYVSLHTYTFDNFCFYA</sequence>
<comment type="catalytic activity">
    <reaction evidence="7">
        <text>L-dopachrome = 5,6-dihydroxyindole-2-carboxylate</text>
        <dbReference type="Rhea" id="RHEA:13041"/>
        <dbReference type="ChEBI" id="CHEBI:16875"/>
        <dbReference type="ChEBI" id="CHEBI:57509"/>
        <dbReference type="EC" id="5.3.3.12"/>
    </reaction>
</comment>
<dbReference type="Gene3D" id="3.30.429.10">
    <property type="entry name" value="Macrophage Migration Inhibitory Factor"/>
    <property type="match status" value="1"/>
</dbReference>
<dbReference type="AlphaFoldDB" id="A0AAW2YS81"/>
<dbReference type="GO" id="GO:0005125">
    <property type="term" value="F:cytokine activity"/>
    <property type="evidence" value="ECO:0007669"/>
    <property type="project" value="UniProtKB-KW"/>
</dbReference>
<evidence type="ECO:0000256" key="12">
    <source>
        <dbReference type="ARBA" id="ARBA00042730"/>
    </source>
</evidence>
<dbReference type="InterPro" id="IPR001398">
    <property type="entry name" value="Macrophage_inhib_fac"/>
</dbReference>
<comment type="caution">
    <text evidence="13">The sequence shown here is derived from an EMBL/GenBank/DDBJ whole genome shotgun (WGS) entry which is preliminary data.</text>
</comment>
<evidence type="ECO:0000313" key="14">
    <source>
        <dbReference type="EMBL" id="KAL0483198.1"/>
    </source>
</evidence>
<evidence type="ECO:0000256" key="9">
    <source>
        <dbReference type="ARBA" id="ARBA00039086"/>
    </source>
</evidence>
<dbReference type="PANTHER" id="PTHR11954:SF6">
    <property type="entry name" value="MACROPHAGE MIGRATION INHIBITORY FACTOR"/>
    <property type="match status" value="1"/>
</dbReference>
<keyword evidence="15" id="KW-1185">Reference proteome</keyword>
<dbReference type="EMBL" id="JAOPGA020000609">
    <property type="protein sequence ID" value="KAL0479934.1"/>
    <property type="molecule type" value="Genomic_DNA"/>
</dbReference>
<evidence type="ECO:0000256" key="11">
    <source>
        <dbReference type="ARBA" id="ARBA00041912"/>
    </source>
</evidence>
<dbReference type="InterPro" id="IPR014347">
    <property type="entry name" value="Tautomerase/MIF_sf"/>
</dbReference>
<comment type="catalytic activity">
    <reaction evidence="6">
        <text>3-phenylpyruvate = enol-phenylpyruvate</text>
        <dbReference type="Rhea" id="RHEA:17097"/>
        <dbReference type="ChEBI" id="CHEBI:16815"/>
        <dbReference type="ChEBI" id="CHEBI:18005"/>
        <dbReference type="EC" id="5.3.2.1"/>
    </reaction>
</comment>
<keyword evidence="3" id="KW-0202">Cytokine</keyword>
<evidence type="ECO:0000256" key="3">
    <source>
        <dbReference type="ARBA" id="ARBA00022514"/>
    </source>
</evidence>
<dbReference type="Proteomes" id="UP001431209">
    <property type="component" value="Unassembled WGS sequence"/>
</dbReference>
<gene>
    <name evidence="13" type="ORF">AKO1_000682</name>
    <name evidence="14" type="ORF">AKO1_014861</name>
</gene>
<evidence type="ECO:0000313" key="13">
    <source>
        <dbReference type="EMBL" id="KAL0479934.1"/>
    </source>
</evidence>